<keyword evidence="3" id="KW-1185">Reference proteome</keyword>
<reference evidence="2 3" key="1">
    <citation type="submission" date="2009-01" db="EMBL/GenBank/DDBJ databases">
        <title>Complete sequence of chromosome of Methylobacterium nodulans ORS 2060.</title>
        <authorList>
            <consortium name="US DOE Joint Genome Institute"/>
            <person name="Lucas S."/>
            <person name="Copeland A."/>
            <person name="Lapidus A."/>
            <person name="Glavina del Rio T."/>
            <person name="Dalin E."/>
            <person name="Tice H."/>
            <person name="Bruce D."/>
            <person name="Goodwin L."/>
            <person name="Pitluck S."/>
            <person name="Sims D."/>
            <person name="Brettin T."/>
            <person name="Detter J.C."/>
            <person name="Han C."/>
            <person name="Larimer F."/>
            <person name="Land M."/>
            <person name="Hauser L."/>
            <person name="Kyrpides N."/>
            <person name="Ivanova N."/>
            <person name="Marx C.J."/>
            <person name="Richardson P."/>
        </authorList>
    </citation>
    <scope>NUCLEOTIDE SEQUENCE [LARGE SCALE GENOMIC DNA]</scope>
    <source>
        <strain evidence="3">LMG 21967 / CNCM I-2342 / ORS 2060</strain>
    </source>
</reference>
<sequence length="113" mass="12240">MGVRNLGEARAVSTKQYQPTLIQINKAVGIRPHAAQSMEHGAASQLGLPVQNGPPSDRTRSERMVRHFGTAHTLTFRILSDTDGTAGQCALSPLDGPLLRLQRTSRKPSDHTC</sequence>
<organism evidence="2 3">
    <name type="scientific">Methylobacterium nodulans (strain LMG 21967 / CNCM I-2342 / ORS 2060)</name>
    <dbReference type="NCBI Taxonomy" id="460265"/>
    <lineage>
        <taxon>Bacteria</taxon>
        <taxon>Pseudomonadati</taxon>
        <taxon>Pseudomonadota</taxon>
        <taxon>Alphaproteobacteria</taxon>
        <taxon>Hyphomicrobiales</taxon>
        <taxon>Methylobacteriaceae</taxon>
        <taxon>Methylobacterium</taxon>
    </lineage>
</organism>
<dbReference type="HOGENOM" id="CLU_2130555_0_0_5"/>
<dbReference type="EMBL" id="CP001349">
    <property type="protein sequence ID" value="ACL56435.1"/>
    <property type="molecule type" value="Genomic_DNA"/>
</dbReference>
<evidence type="ECO:0000256" key="1">
    <source>
        <dbReference type="SAM" id="MobiDB-lite"/>
    </source>
</evidence>
<evidence type="ECO:0000313" key="2">
    <source>
        <dbReference type="EMBL" id="ACL56435.1"/>
    </source>
</evidence>
<dbReference type="KEGG" id="mno:Mnod_1440"/>
<protein>
    <submittedName>
        <fullName evidence="2">Uncharacterized protein</fullName>
    </submittedName>
</protein>
<evidence type="ECO:0000313" key="3">
    <source>
        <dbReference type="Proteomes" id="UP000008207"/>
    </source>
</evidence>
<dbReference type="Proteomes" id="UP000008207">
    <property type="component" value="Chromosome"/>
</dbReference>
<accession>B8INA9</accession>
<dbReference type="AlphaFoldDB" id="B8INA9"/>
<name>B8INA9_METNO</name>
<gene>
    <name evidence="2" type="ordered locus">Mnod_1440</name>
</gene>
<feature type="region of interest" description="Disordered" evidence="1">
    <location>
        <begin position="36"/>
        <end position="60"/>
    </location>
</feature>
<proteinExistence type="predicted"/>